<reference evidence="1" key="1">
    <citation type="submission" date="2018-05" db="EMBL/GenBank/DDBJ databases">
        <authorList>
            <person name="Lanie J.A."/>
            <person name="Ng W.-L."/>
            <person name="Kazmierczak K.M."/>
            <person name="Andrzejewski T.M."/>
            <person name="Davidsen T.M."/>
            <person name="Wayne K.J."/>
            <person name="Tettelin H."/>
            <person name="Glass J.I."/>
            <person name="Rusch D."/>
            <person name="Podicherti R."/>
            <person name="Tsui H.-C.T."/>
            <person name="Winkler M.E."/>
        </authorList>
    </citation>
    <scope>NUCLEOTIDE SEQUENCE</scope>
</reference>
<name>A0A382MZF5_9ZZZZ</name>
<accession>A0A382MZF5</accession>
<feature type="non-terminal residue" evidence="1">
    <location>
        <position position="50"/>
    </location>
</feature>
<feature type="non-terminal residue" evidence="1">
    <location>
        <position position="1"/>
    </location>
</feature>
<protein>
    <submittedName>
        <fullName evidence="1">Uncharacterized protein</fullName>
    </submittedName>
</protein>
<dbReference type="AlphaFoldDB" id="A0A382MZF5"/>
<gene>
    <name evidence="1" type="ORF">METZ01_LOCUS305565</name>
</gene>
<organism evidence="1">
    <name type="scientific">marine metagenome</name>
    <dbReference type="NCBI Taxonomy" id="408172"/>
    <lineage>
        <taxon>unclassified sequences</taxon>
        <taxon>metagenomes</taxon>
        <taxon>ecological metagenomes</taxon>
    </lineage>
</organism>
<evidence type="ECO:0000313" key="1">
    <source>
        <dbReference type="EMBL" id="SVC52711.1"/>
    </source>
</evidence>
<sequence length="50" mass="5650">GQVRRDRQQVSREVFPRAGYQPALTELLALRPNHPEVPARLRGADCVRAV</sequence>
<proteinExistence type="predicted"/>
<dbReference type="EMBL" id="UINC01096101">
    <property type="protein sequence ID" value="SVC52711.1"/>
    <property type="molecule type" value="Genomic_DNA"/>
</dbReference>